<dbReference type="Proteomes" id="UP001501772">
    <property type="component" value="Unassembled WGS sequence"/>
</dbReference>
<comment type="caution">
    <text evidence="1">The sequence shown here is derived from an EMBL/GenBank/DDBJ whole genome shotgun (WGS) entry which is preliminary data.</text>
</comment>
<sequence>MSLPYFESFGWTAEVAVVNQKYSDLAKDELLLQTVPANTVIHKVKALAKKWTSKIGIGGLALRSIYHYREQISRLLASQKFDLIYFSTTQFPVCILGSYWKKKFGIPYVIDMQDPWHSTYYLDKPKSQRPPKYWFSYRLNKYLEPIAMKNVDGIVSVSGAYIETLESRYAWLKNKPSRIITFGALEQDFVIAEKNKSKLKLVYQTGPNQINLIYIGRGGYDIHPAIKLLFEEILAYKETNPAIFSRLHLHFIGTSYSANGTGVPTVAPTAKEMGLSKKVTEYTDRIGFYQSIRNLQEADGLLIVGSNDASYTASKLYPYIMAKKPLLALFHQQSEAATVIKDCNAGNLITLDHSYPAVKRIFEAYLEQVIEKKSPNTNWKEFEKYTAKSLTKKQVDLFDEVLDLKHSKHLKSKF</sequence>
<protein>
    <recommendedName>
        <fullName evidence="3">Glycosyltransferase subfamily 4-like N-terminal domain-containing protein</fullName>
    </recommendedName>
</protein>
<dbReference type="EMBL" id="BAABBY010000001">
    <property type="protein sequence ID" value="GAA4197010.1"/>
    <property type="molecule type" value="Genomic_DNA"/>
</dbReference>
<dbReference type="SUPFAM" id="SSF53756">
    <property type="entry name" value="UDP-Glycosyltransferase/glycogen phosphorylase"/>
    <property type="match status" value="1"/>
</dbReference>
<gene>
    <name evidence="1" type="ORF">GCM10022289_03580</name>
</gene>
<keyword evidence="2" id="KW-1185">Reference proteome</keyword>
<dbReference type="Gene3D" id="3.40.50.2000">
    <property type="entry name" value="Glycogen Phosphorylase B"/>
    <property type="match status" value="1"/>
</dbReference>
<name>A0ABP8B380_9SPHI</name>
<accession>A0ABP8B380</accession>
<evidence type="ECO:0008006" key="3">
    <source>
        <dbReference type="Google" id="ProtNLM"/>
    </source>
</evidence>
<reference evidence="2" key="1">
    <citation type="journal article" date="2019" name="Int. J. Syst. Evol. Microbiol.">
        <title>The Global Catalogue of Microorganisms (GCM) 10K type strain sequencing project: providing services to taxonomists for standard genome sequencing and annotation.</title>
        <authorList>
            <consortium name="The Broad Institute Genomics Platform"/>
            <consortium name="The Broad Institute Genome Sequencing Center for Infectious Disease"/>
            <person name="Wu L."/>
            <person name="Ma J."/>
        </authorList>
    </citation>
    <scope>NUCLEOTIDE SEQUENCE [LARGE SCALE GENOMIC DNA]</scope>
    <source>
        <strain evidence="2">JCM 17626</strain>
    </source>
</reference>
<organism evidence="1 2">
    <name type="scientific">Pedobacter jeongneungensis</name>
    <dbReference type="NCBI Taxonomy" id="947309"/>
    <lineage>
        <taxon>Bacteria</taxon>
        <taxon>Pseudomonadati</taxon>
        <taxon>Bacteroidota</taxon>
        <taxon>Sphingobacteriia</taxon>
        <taxon>Sphingobacteriales</taxon>
        <taxon>Sphingobacteriaceae</taxon>
        <taxon>Pedobacter</taxon>
    </lineage>
</organism>
<proteinExistence type="predicted"/>
<evidence type="ECO:0000313" key="1">
    <source>
        <dbReference type="EMBL" id="GAA4197010.1"/>
    </source>
</evidence>
<evidence type="ECO:0000313" key="2">
    <source>
        <dbReference type="Proteomes" id="UP001501772"/>
    </source>
</evidence>